<evidence type="ECO:0000313" key="1">
    <source>
        <dbReference type="EMBL" id="KAE9631400.1"/>
    </source>
</evidence>
<proteinExistence type="predicted"/>
<dbReference type="AlphaFoldDB" id="A0A7C8LBI1"/>
<organism evidence="1 2">
    <name type="scientific">Defluviitalea raffinosedens</name>
    <dbReference type="NCBI Taxonomy" id="1450156"/>
    <lineage>
        <taxon>Bacteria</taxon>
        <taxon>Bacillati</taxon>
        <taxon>Bacillota</taxon>
        <taxon>Clostridia</taxon>
        <taxon>Lachnospirales</taxon>
        <taxon>Defluviitaleaceae</taxon>
        <taxon>Defluviitalea</taxon>
    </lineage>
</organism>
<gene>
    <name evidence="1" type="ORF">GND95_11640</name>
</gene>
<name>A0A7C8LBI1_9FIRM</name>
<reference evidence="1 2" key="1">
    <citation type="submission" date="2019-12" db="EMBL/GenBank/DDBJ databases">
        <title>Defluviitalea raffinosedens, isolated from a biogas fermenter, genome sequencing and characterization.</title>
        <authorList>
            <person name="Rettenmaier R."/>
            <person name="Schneider M."/>
            <person name="Neuhaus K."/>
            <person name="Liebl W."/>
            <person name="Zverlov V."/>
        </authorList>
    </citation>
    <scope>NUCLEOTIDE SEQUENCE [LARGE SCALE GENOMIC DNA]</scope>
    <source>
        <strain evidence="1 2">249c-K6</strain>
    </source>
</reference>
<dbReference type="InterPro" id="IPR029068">
    <property type="entry name" value="Glyas_Bleomycin-R_OHBP_Dase"/>
</dbReference>
<dbReference type="Proteomes" id="UP000483018">
    <property type="component" value="Unassembled WGS sequence"/>
</dbReference>
<dbReference type="Gene3D" id="3.10.180.10">
    <property type="entry name" value="2,3-Dihydroxybiphenyl 1,2-Dioxygenase, domain 1"/>
    <property type="match status" value="1"/>
</dbReference>
<dbReference type="EMBL" id="WSLF01000012">
    <property type="protein sequence ID" value="KAE9631400.1"/>
    <property type="molecule type" value="Genomic_DNA"/>
</dbReference>
<comment type="caution">
    <text evidence="1">The sequence shown here is derived from an EMBL/GenBank/DDBJ whole genome shotgun (WGS) entry which is preliminary data.</text>
</comment>
<protein>
    <submittedName>
        <fullName evidence="1">VOC family protein</fullName>
    </submittedName>
</protein>
<keyword evidence="2" id="KW-1185">Reference proteome</keyword>
<dbReference type="OrthoDB" id="9795306at2"/>
<dbReference type="RefSeq" id="WP_158741327.1">
    <property type="nucleotide sequence ID" value="NZ_WSLF01000012.1"/>
</dbReference>
<sequence length="121" mass="13700">MLRSLMQVYVKGTIEAVNLYQKAFNAEILCLYPDDKGGYMHSELNVHGQVLAVSEITEKPIEGNNMQFCFHFGEGGEIHVKKAYEVLKDEATIHVPIGPCDYSPCMFSLVDKFGVYWCLFV</sequence>
<dbReference type="SUPFAM" id="SSF54593">
    <property type="entry name" value="Glyoxalase/Bleomycin resistance protein/Dihydroxybiphenyl dioxygenase"/>
    <property type="match status" value="1"/>
</dbReference>
<accession>A0A7C8LBI1</accession>
<evidence type="ECO:0000313" key="2">
    <source>
        <dbReference type="Proteomes" id="UP000483018"/>
    </source>
</evidence>